<keyword evidence="13" id="KW-1185">Reference proteome</keyword>
<keyword evidence="3" id="KW-0479">Metal-binding</keyword>
<evidence type="ECO:0000313" key="13">
    <source>
        <dbReference type="Proteomes" id="UP000003163"/>
    </source>
</evidence>
<feature type="transmembrane region" description="Helical" evidence="8">
    <location>
        <begin position="1752"/>
        <end position="1775"/>
    </location>
</feature>
<dbReference type="Pfam" id="PF16212">
    <property type="entry name" value="PhoLip_ATPase_C"/>
    <property type="match status" value="1"/>
</dbReference>
<dbReference type="EMBL" id="AFBI03000006">
    <property type="protein sequence ID" value="EJW01195.1"/>
    <property type="molecule type" value="Genomic_DNA"/>
</dbReference>
<dbReference type="SUPFAM" id="SSF81653">
    <property type="entry name" value="Calcium ATPase, transduction domain A"/>
    <property type="match status" value="1"/>
</dbReference>
<dbReference type="Pfam" id="PF00122">
    <property type="entry name" value="E1-E2_ATPase"/>
    <property type="match status" value="1"/>
</dbReference>
<evidence type="ECO:0000256" key="3">
    <source>
        <dbReference type="ARBA" id="ARBA00022723"/>
    </source>
</evidence>
<dbReference type="GO" id="GO:0006897">
    <property type="term" value="P:endocytosis"/>
    <property type="evidence" value="ECO:0007669"/>
    <property type="project" value="TreeGrafter"/>
</dbReference>
<dbReference type="HOGENOM" id="CLU_000846_6_0_1"/>
<feature type="transmembrane region" description="Helical" evidence="8">
    <location>
        <begin position="1804"/>
        <end position="1825"/>
    </location>
</feature>
<evidence type="ECO:0000259" key="10">
    <source>
        <dbReference type="Pfam" id="PF16209"/>
    </source>
</evidence>
<dbReference type="OrthoDB" id="377733at2759"/>
<dbReference type="Gene3D" id="3.40.50.1000">
    <property type="entry name" value="HAD superfamily/HAD-like"/>
    <property type="match status" value="3"/>
</dbReference>
<dbReference type="GO" id="GO:0005768">
    <property type="term" value="C:endosome"/>
    <property type="evidence" value="ECO:0007669"/>
    <property type="project" value="TreeGrafter"/>
</dbReference>
<gene>
    <name evidence="12" type="ORF">EDEG_00570</name>
</gene>
<dbReference type="InterPro" id="IPR008250">
    <property type="entry name" value="ATPase_P-typ_transduc_dom_A_sf"/>
</dbReference>
<feature type="region of interest" description="Disordered" evidence="7">
    <location>
        <begin position="1575"/>
        <end position="1595"/>
    </location>
</feature>
<dbReference type="NCBIfam" id="TIGR01494">
    <property type="entry name" value="ATPase_P-type"/>
    <property type="match status" value="2"/>
</dbReference>
<feature type="domain" description="P-type ATPase C-terminal" evidence="11">
    <location>
        <begin position="1692"/>
        <end position="1880"/>
    </location>
</feature>
<dbReference type="InterPro" id="IPR059000">
    <property type="entry name" value="ATPase_P-type_domA"/>
</dbReference>
<evidence type="ECO:0000256" key="7">
    <source>
        <dbReference type="SAM" id="MobiDB-lite"/>
    </source>
</evidence>
<dbReference type="GO" id="GO:0005802">
    <property type="term" value="C:trans-Golgi network"/>
    <property type="evidence" value="ECO:0007669"/>
    <property type="project" value="TreeGrafter"/>
</dbReference>
<dbReference type="InterPro" id="IPR023299">
    <property type="entry name" value="ATPase_P-typ_cyto_dom_N"/>
</dbReference>
<organism evidence="12 13">
    <name type="scientific">Edhazardia aedis (strain USNM 41457)</name>
    <name type="common">Microsporidian parasite</name>
    <dbReference type="NCBI Taxonomy" id="1003232"/>
    <lineage>
        <taxon>Eukaryota</taxon>
        <taxon>Fungi</taxon>
        <taxon>Fungi incertae sedis</taxon>
        <taxon>Microsporidia</taxon>
        <taxon>Edhazardia</taxon>
    </lineage>
</organism>
<dbReference type="InterPro" id="IPR032631">
    <property type="entry name" value="P-type_ATPase_N"/>
</dbReference>
<dbReference type="InterPro" id="IPR032630">
    <property type="entry name" value="P_typ_ATPase_c"/>
</dbReference>
<reference evidence="13" key="2">
    <citation type="submission" date="2015-07" db="EMBL/GenBank/DDBJ databases">
        <title>Contrasting host-pathogen interactions and genome evolution in two generalist and specialist microsporidian pathogens of mosquitoes.</title>
        <authorList>
            <consortium name="The Broad Institute Genomics Platform"/>
            <consortium name="The Broad Institute Genome Sequencing Center for Infectious Disease"/>
            <person name="Cuomo C.A."/>
            <person name="Sanscrainte N.D."/>
            <person name="Goldberg J.M."/>
            <person name="Heiman D."/>
            <person name="Young S."/>
            <person name="Zeng Q."/>
            <person name="Becnel J.J."/>
            <person name="Birren B.W."/>
        </authorList>
    </citation>
    <scope>NUCLEOTIDE SEQUENCE [LARGE SCALE GENOMIC DNA]</scope>
    <source>
        <strain evidence="13">USNM 41457</strain>
    </source>
</reference>
<dbReference type="Pfam" id="PF16209">
    <property type="entry name" value="PhoLip_ATPase_N"/>
    <property type="match status" value="1"/>
</dbReference>
<accession>J9DF24</accession>
<dbReference type="SUPFAM" id="SSF56784">
    <property type="entry name" value="HAD-like"/>
    <property type="match status" value="1"/>
</dbReference>
<dbReference type="PANTHER" id="PTHR24092:SF5">
    <property type="entry name" value="PHOSPHOLIPID-TRANSPORTING ATPASE"/>
    <property type="match status" value="1"/>
</dbReference>
<name>J9DF24_EDHAE</name>
<dbReference type="PROSITE" id="PS00154">
    <property type="entry name" value="ATPASE_E1_E2"/>
    <property type="match status" value="1"/>
</dbReference>
<feature type="transmembrane region" description="Helical" evidence="8">
    <location>
        <begin position="1831"/>
        <end position="1853"/>
    </location>
</feature>
<dbReference type="GO" id="GO:0045332">
    <property type="term" value="P:phospholipid translocation"/>
    <property type="evidence" value="ECO:0007669"/>
    <property type="project" value="TreeGrafter"/>
</dbReference>
<dbReference type="GO" id="GO:0006890">
    <property type="term" value="P:retrograde vesicle-mediated transport, Golgi to endoplasmic reticulum"/>
    <property type="evidence" value="ECO:0007669"/>
    <property type="project" value="TreeGrafter"/>
</dbReference>
<dbReference type="STRING" id="1003232.J9DF24"/>
<dbReference type="Gene3D" id="3.40.1110.10">
    <property type="entry name" value="Calcium-transporting ATPase, cytoplasmic domain N"/>
    <property type="match status" value="3"/>
</dbReference>
<dbReference type="PANTHER" id="PTHR24092">
    <property type="entry name" value="PROBABLE PHOSPHOLIPID-TRANSPORTING ATPASE"/>
    <property type="match status" value="1"/>
</dbReference>
<dbReference type="Pfam" id="PF13246">
    <property type="entry name" value="Cation_ATPase"/>
    <property type="match status" value="1"/>
</dbReference>
<dbReference type="FunCoup" id="J9DF24">
    <property type="interactions" value="54"/>
</dbReference>
<dbReference type="InterPro" id="IPR036412">
    <property type="entry name" value="HAD-like_sf"/>
</dbReference>
<evidence type="ECO:0000313" key="12">
    <source>
        <dbReference type="EMBL" id="EJW01195.1"/>
    </source>
</evidence>
<dbReference type="GO" id="GO:0005886">
    <property type="term" value="C:plasma membrane"/>
    <property type="evidence" value="ECO:0007669"/>
    <property type="project" value="TreeGrafter"/>
</dbReference>
<protein>
    <submittedName>
        <fullName evidence="12">HAD ATPase, P-type, family IC</fullName>
    </submittedName>
</protein>
<dbReference type="GO" id="GO:0016887">
    <property type="term" value="F:ATP hydrolysis activity"/>
    <property type="evidence" value="ECO:0007669"/>
    <property type="project" value="InterPro"/>
</dbReference>
<keyword evidence="6 8" id="KW-0472">Membrane</keyword>
<dbReference type="InterPro" id="IPR018303">
    <property type="entry name" value="ATPase_P-typ_P_site"/>
</dbReference>
<evidence type="ECO:0000256" key="6">
    <source>
        <dbReference type="ARBA" id="ARBA00023136"/>
    </source>
</evidence>
<evidence type="ECO:0000259" key="11">
    <source>
        <dbReference type="Pfam" id="PF16212"/>
    </source>
</evidence>
<keyword evidence="2 8" id="KW-0812">Transmembrane</keyword>
<feature type="transmembrane region" description="Helical" evidence="8">
    <location>
        <begin position="1860"/>
        <end position="1877"/>
    </location>
</feature>
<dbReference type="Gene3D" id="1.20.1110.10">
    <property type="entry name" value="Calcium-transporting ATPase, transmembrane domain"/>
    <property type="match status" value="1"/>
</dbReference>
<comment type="subcellular location">
    <subcellularLocation>
        <location evidence="1">Membrane</location>
        <topology evidence="1">Multi-pass membrane protein</topology>
    </subcellularLocation>
</comment>
<dbReference type="GO" id="GO:0140326">
    <property type="term" value="F:ATPase-coupled intramembrane lipid transporter activity"/>
    <property type="evidence" value="ECO:0007669"/>
    <property type="project" value="TreeGrafter"/>
</dbReference>
<dbReference type="VEuPathDB" id="MicrosporidiaDB:EDEG_00570"/>
<dbReference type="GO" id="GO:0005524">
    <property type="term" value="F:ATP binding"/>
    <property type="evidence" value="ECO:0007669"/>
    <property type="project" value="InterPro"/>
</dbReference>
<proteinExistence type="predicted"/>
<evidence type="ECO:0000256" key="2">
    <source>
        <dbReference type="ARBA" id="ARBA00022692"/>
    </source>
</evidence>
<evidence type="ECO:0000256" key="8">
    <source>
        <dbReference type="SAM" id="Phobius"/>
    </source>
</evidence>
<dbReference type="Gene3D" id="2.70.150.10">
    <property type="entry name" value="Calcium-transporting ATPase, cytoplasmic transduction domain A"/>
    <property type="match status" value="2"/>
</dbReference>
<evidence type="ECO:0000259" key="9">
    <source>
        <dbReference type="Pfam" id="PF00122"/>
    </source>
</evidence>
<evidence type="ECO:0000256" key="4">
    <source>
        <dbReference type="ARBA" id="ARBA00022842"/>
    </source>
</evidence>
<feature type="domain" description="P-type ATPase N-terminal" evidence="10">
    <location>
        <begin position="32"/>
        <end position="82"/>
    </location>
</feature>
<dbReference type="InterPro" id="IPR023298">
    <property type="entry name" value="ATPase_P-typ_TM_dom_sf"/>
</dbReference>
<evidence type="ECO:0000256" key="1">
    <source>
        <dbReference type="ARBA" id="ARBA00004141"/>
    </source>
</evidence>
<reference evidence="12 13" key="1">
    <citation type="submission" date="2011-08" db="EMBL/GenBank/DDBJ databases">
        <authorList>
            <person name="Liu Z.J."/>
            <person name="Shi F.L."/>
            <person name="Lu J.Q."/>
            <person name="Li M."/>
            <person name="Wang Z.L."/>
        </authorList>
    </citation>
    <scope>NUCLEOTIDE SEQUENCE [LARGE SCALE GENOMIC DNA]</scope>
    <source>
        <strain evidence="12 13">USNM 41457</strain>
    </source>
</reference>
<dbReference type="SUPFAM" id="SSF81660">
    <property type="entry name" value="Metal cation-transporting ATPase, ATP-binding domain N"/>
    <property type="match status" value="1"/>
</dbReference>
<comment type="caution">
    <text evidence="12">The sequence shown here is derived from an EMBL/GenBank/DDBJ whole genome shotgun (WGS) entry which is preliminary data.</text>
</comment>
<feature type="transmembrane region" description="Helical" evidence="8">
    <location>
        <begin position="1889"/>
        <end position="1908"/>
    </location>
</feature>
<dbReference type="Proteomes" id="UP000003163">
    <property type="component" value="Unassembled WGS sequence"/>
</dbReference>
<dbReference type="GO" id="GO:0046872">
    <property type="term" value="F:metal ion binding"/>
    <property type="evidence" value="ECO:0007669"/>
    <property type="project" value="UniProtKB-KW"/>
</dbReference>
<sequence length="1926" mass="220618">MSIQAYFRDKVLNIFNKPRKELTSRIIEIGVSKKHSPNVIKNQRYSTFSFVPMVLMNQFKFFFNIYFFLICLSQLFEVYSVSPLVSNVFPWVIVLALTLLKEGLDDFKRYKKDCEYNSQMYIVVERCKVSNKKSIKAANKNNKEAINFKERSVCESKKSRKTIDYNINVYENENNYELIRTGNSNHNEQRFSELYDPSNNNSKQTISEEKLLQIEDTSINKTNVPMEKFNGEHSHTVHEVTENNTPRNNDDVNYREIREGNANNSVFDDIKSSLQRLFTFNKSKKIQKNQINKVKLFDGIQTKEVPSSELNVGDVIFLHKNQRVPADCILLKSLEPNLFIRTDQLDGETDWKLRIPALQSENICEDSEFENRYTNNLNNLNCGESINSHEKTHSTFKSIKESENVQRKTNSSNNFTAYDLNEKKKITHDLKEEGDLAAKESQQKNIKQKLADSNNINKQNIADISSFENLKDLFNFEYLVTADKPHKDIHTFIGKISYRKNRISHINARINICDVSKDASKILKHSDQMEYCDFLVSNGFGDSIGDKIIENHANYNESSKNLLYNTNNSKNIFDTPNLLSTEETKDKLYTDHVAKSTIVTPQEHLHHCAKINNNQIDEKNAESDYRSDKGNFKKEASHSIYQNTHNNINYNNINDANLFLNSKKIEEKSLSLDNSDIDIINAKNDQNKIDYCDKNAQLNRVEDDGYDIEIPLSIENILWMNTVLASGHAICLVTYTGEDTRAVMNTQKPRQKTGLIDHEINTYSKLLFALSFFFSCVFTVLRGLAFRSDSTLIKFIVILSGVVPISLKVSIDWARHVYTLTMHKEITVRNSNIPEDLGRIEYLLCDKTGTLTKNEMEMKKVHLGSICFDENINEIRNIIFKRNLKYARNLKDQLAYASKENIVPYPLYDNIEDVESRFLINSVRPENAKCTNTKQLGEITHLSSDATTDQFLQTQVVNNVESCILNRNNEFSSQNYNNKLYNTDKHDKNIGSMKIENFHGLDAEITNVYKRKKHNLPNKVYDLLVGLSICHNVTPVVENNQTVYQASSPDEIAIIKWLEKVGIKLVKRTRNSITIREEFAVNENIFKEKIKNSESNNIDSLDSAGKKTILEKSEHPKKINKMISEDENNETKNNEDNLSGRMENYNSLLDEVNIDESRVGVKYSKSNVYSENIINFHENLYLSETREKKFKILHIFPFTSESKRMGIIVKNANKIEFYCKGADSVMCKMVKKNDWLKEEVSNMARDGLRTLIIAKKEILNYKKWKSLFNKACTSMEYRKENIQNVVSMLENDLTILGLTGVEDKLQENVKNTLESLRFAGMKIWMLTGDKLETAINIAISSKLFGKLGNIKVIENINSREQAFKFTDSFKNISIKNNEINKSSDNLKKSQTDLKLKNSRVKRKKKIPFLKENQKKIMESLDNHNVSQISISPSCKISRNNKYFNPNPITDISLESFVDDSGLTIDEDFKIKENSNKISFSIPKQLKNKNHNSFDHDLSNLSAFHHNSNGDSFSTDASSCYKKNHKSNLNENTSSDLIESYKVSVGEKKSSVKYSSIYELNNNASFGCHNLEAHNSSPSNSTSIEEYDVDVENSSSENQNTKDCYSYLVIDGTSLEFLMKNYKNEFIAHASQLESVVCCRCSPTQKASIALAIRELTKKRVAAIGDGGNDVSMITSADVGIGIIGKEGKQASLAADFSINRFCEINTLFLWHGRNFYKATARLTHLIVHRGTIVSVMQAIFCSLFAFSPISLFQGAIIVGYVTIYTFLPVFCSILTKDTTKEIALKYPELYKEMNLKKELSLKSFATWNIISFYQGALIMLLAFCFFENELFGIITITFSSLIINELLMVMFTVKNIDSKMAICLFMSLFFYLMSFAIPKVELVLPNNIIEFVGKVIAINIAAILITVIEKIYYAFRPSSVIKVSLK</sequence>
<dbReference type="SUPFAM" id="SSF81665">
    <property type="entry name" value="Calcium ATPase, transmembrane domain M"/>
    <property type="match status" value="1"/>
</dbReference>
<keyword evidence="5 8" id="KW-1133">Transmembrane helix</keyword>
<keyword evidence="4" id="KW-0460">Magnesium</keyword>
<dbReference type="InterPro" id="IPR001757">
    <property type="entry name" value="P_typ_ATPase"/>
</dbReference>
<dbReference type="InParanoid" id="J9DF24"/>
<evidence type="ECO:0000256" key="5">
    <source>
        <dbReference type="ARBA" id="ARBA00022989"/>
    </source>
</evidence>
<dbReference type="InterPro" id="IPR023214">
    <property type="entry name" value="HAD_sf"/>
</dbReference>
<feature type="domain" description="P-type ATPase A" evidence="9">
    <location>
        <begin position="291"/>
        <end position="349"/>
    </location>
</feature>